<dbReference type="NCBIfam" id="TIGR00500">
    <property type="entry name" value="met_pdase_I"/>
    <property type="match status" value="1"/>
</dbReference>
<gene>
    <name evidence="11" type="primary">map_1</name>
    <name evidence="6 9" type="synonym">map</name>
    <name evidence="9" type="ORF">CT690_11290</name>
    <name evidence="10" type="ORF">I6G64_05405</name>
    <name evidence="11" type="ORF">NCTC12961_01716</name>
</gene>
<comment type="function">
    <text evidence="1 6">Removes the N-terminal methionine from nascent proteins. The N-terminal methionine is often cleaved when the second residue in the primary sequence is small and uncharged (Met-Ala-, Cys, Gly, Pro, Ser, Thr, or Val). Requires deformylation of the N(alpha)-formylated initiator methionine before it can be hydrolyzed.</text>
</comment>
<evidence type="ECO:0000256" key="2">
    <source>
        <dbReference type="ARBA" id="ARBA00022438"/>
    </source>
</evidence>
<feature type="binding site" evidence="6">
    <location>
        <position position="109"/>
    </location>
    <ligand>
        <name>a divalent metal cation</name>
        <dbReference type="ChEBI" id="CHEBI:60240"/>
        <label>2</label>
        <note>catalytic</note>
    </ligand>
</feature>
<feature type="binding site" evidence="6">
    <location>
        <position position="109"/>
    </location>
    <ligand>
        <name>a divalent metal cation</name>
        <dbReference type="ChEBI" id="CHEBI:60240"/>
        <label>1</label>
    </ligand>
</feature>
<dbReference type="Pfam" id="PF00557">
    <property type="entry name" value="Peptidase_M24"/>
    <property type="match status" value="1"/>
</dbReference>
<evidence type="ECO:0000256" key="5">
    <source>
        <dbReference type="ARBA" id="ARBA00022801"/>
    </source>
</evidence>
<evidence type="ECO:0000259" key="8">
    <source>
        <dbReference type="Pfam" id="PF00557"/>
    </source>
</evidence>
<protein>
    <recommendedName>
        <fullName evidence="6 7">Methionine aminopeptidase</fullName>
        <shortName evidence="6">MAP</shortName>
        <shortName evidence="6">MetAP</shortName>
        <ecNumber evidence="6 7">3.4.11.18</ecNumber>
    </recommendedName>
    <alternativeName>
        <fullName evidence="6">Peptidase M</fullName>
    </alternativeName>
</protein>
<comment type="catalytic activity">
    <reaction evidence="6 7">
        <text>Release of N-terminal amino acids, preferentially methionine, from peptides and arylamides.</text>
        <dbReference type="EC" id="3.4.11.18"/>
    </reaction>
</comment>
<dbReference type="OrthoDB" id="9802055at2"/>
<dbReference type="Proteomes" id="UP000248196">
    <property type="component" value="Unassembled WGS sequence"/>
</dbReference>
<comment type="cofactor">
    <cofactor evidence="6">
        <name>Co(2+)</name>
        <dbReference type="ChEBI" id="CHEBI:48828"/>
    </cofactor>
    <cofactor evidence="6">
        <name>Zn(2+)</name>
        <dbReference type="ChEBI" id="CHEBI:29105"/>
    </cofactor>
    <cofactor evidence="6">
        <name>Mn(2+)</name>
        <dbReference type="ChEBI" id="CHEBI:29035"/>
    </cofactor>
    <cofactor evidence="6">
        <name>Fe(2+)</name>
        <dbReference type="ChEBI" id="CHEBI:29033"/>
    </cofactor>
    <text evidence="6">Binds 2 divalent metal cations per subunit. Has a high-affinity and a low affinity metal-binding site. The true nature of the physiological cofactor is under debate. The enzyme is active with cobalt, zinc, manganese or divalent iron ions. Most likely, methionine aminopeptidases function as mononuclear Fe(2+)-metalloproteases under physiological conditions, and the catalytically relevant metal-binding site has been assigned to the histidine-containing high-affinity site.</text>
</comment>
<evidence type="ECO:0000313" key="9">
    <source>
        <dbReference type="EMBL" id="PYD39584.1"/>
    </source>
</evidence>
<proteinExistence type="inferred from homology"/>
<evidence type="ECO:0000256" key="4">
    <source>
        <dbReference type="ARBA" id="ARBA00022723"/>
    </source>
</evidence>
<keyword evidence="2 6" id="KW-0031">Aminopeptidase</keyword>
<dbReference type="CDD" id="cd01086">
    <property type="entry name" value="MetAP1"/>
    <property type="match status" value="1"/>
</dbReference>
<evidence type="ECO:0000256" key="6">
    <source>
        <dbReference type="HAMAP-Rule" id="MF_01974"/>
    </source>
</evidence>
<evidence type="ECO:0000313" key="14">
    <source>
        <dbReference type="Proteomes" id="UP000594967"/>
    </source>
</evidence>
<dbReference type="GO" id="GO:0006508">
    <property type="term" value="P:proteolysis"/>
    <property type="evidence" value="ECO:0007669"/>
    <property type="project" value="UniProtKB-KW"/>
</dbReference>
<evidence type="ECO:0000256" key="7">
    <source>
        <dbReference type="RuleBase" id="RU003653"/>
    </source>
</evidence>
<name>A0A2X4UG40_SERPL</name>
<accession>A0A2X4UG40</accession>
<dbReference type="EMBL" id="LS483469">
    <property type="protein sequence ID" value="SQI34538.1"/>
    <property type="molecule type" value="Genomic_DNA"/>
</dbReference>
<dbReference type="AlphaFoldDB" id="A0A2X4UG40"/>
<reference evidence="9 12" key="1">
    <citation type="submission" date="2017-11" db="EMBL/GenBank/DDBJ databases">
        <title>Genome sequence of the oocydin A producing rhizobacterium Serratia plymuthica 4Rx5.</title>
        <authorList>
            <person name="Matilla M.A."/>
            <person name="Udaondo Z."/>
            <person name="Salmond G.P.C."/>
        </authorList>
    </citation>
    <scope>NUCLEOTIDE SEQUENCE [LARGE SCALE GENOMIC DNA]</scope>
    <source>
        <strain evidence="9 12">4Rx5</strain>
    </source>
</reference>
<evidence type="ECO:0000313" key="12">
    <source>
        <dbReference type="Proteomes" id="UP000248196"/>
    </source>
</evidence>
<dbReference type="PANTHER" id="PTHR43330:SF27">
    <property type="entry name" value="METHIONINE AMINOPEPTIDASE"/>
    <property type="match status" value="1"/>
</dbReference>
<dbReference type="Proteomes" id="UP000248897">
    <property type="component" value="Chromosome 1"/>
</dbReference>
<evidence type="ECO:0000256" key="3">
    <source>
        <dbReference type="ARBA" id="ARBA00022670"/>
    </source>
</evidence>
<dbReference type="InterPro" id="IPR036005">
    <property type="entry name" value="Creatinase/aminopeptidase-like"/>
</dbReference>
<dbReference type="EMBL" id="CP065673">
    <property type="protein sequence ID" value="QPS21855.1"/>
    <property type="molecule type" value="Genomic_DNA"/>
</dbReference>
<dbReference type="Proteomes" id="UP000594967">
    <property type="component" value="Chromosome"/>
</dbReference>
<dbReference type="PROSITE" id="PS00680">
    <property type="entry name" value="MAP_1"/>
    <property type="match status" value="1"/>
</dbReference>
<keyword evidence="14" id="KW-1185">Reference proteome</keyword>
<dbReference type="GO" id="GO:0005829">
    <property type="term" value="C:cytosol"/>
    <property type="evidence" value="ECO:0007669"/>
    <property type="project" value="TreeGrafter"/>
</dbReference>
<feature type="binding site" evidence="6">
    <location>
        <position position="172"/>
    </location>
    <ligand>
        <name>a divalent metal cation</name>
        <dbReference type="ChEBI" id="CHEBI:60240"/>
        <label>2</label>
        <note>catalytic</note>
    </ligand>
</feature>
<keyword evidence="5 6" id="KW-0378">Hydrolase</keyword>
<evidence type="ECO:0000313" key="13">
    <source>
        <dbReference type="Proteomes" id="UP000248897"/>
    </source>
</evidence>
<dbReference type="PRINTS" id="PR00599">
    <property type="entry name" value="MAPEPTIDASE"/>
</dbReference>
<dbReference type="InterPro" id="IPR000994">
    <property type="entry name" value="Pept_M24"/>
</dbReference>
<dbReference type="GO" id="GO:0070006">
    <property type="term" value="F:metalloaminopeptidase activity"/>
    <property type="evidence" value="ECO:0007669"/>
    <property type="project" value="UniProtKB-UniRule"/>
</dbReference>
<dbReference type="InterPro" id="IPR002467">
    <property type="entry name" value="Pept_M24A_MAP1"/>
</dbReference>
<sequence>MKQIVIKTPEEIAKMRHSGALLAKVFAMLDGVIGEGMSTMEINDRAEAFIVDELKSRPASKGQYDFPYVLNTSIDDVICHGIPSASKILRSGMIVNVDITLENGGYIADSSKMYCIGQTTPLAKRLVNNVYESLWQGIRAVKPGATLGDIGHAIQQHAEQAGYSIVREYCGHGIGRDMHEEPAVMHFGLPGTGMALQEGMVFTIEPMINQGDHRIKQKKDGWTVVTRDKKLSAQWEHTVAVTADGVEILTLRDEERQAGYAERY</sequence>
<feature type="binding site" evidence="6">
    <location>
        <position position="236"/>
    </location>
    <ligand>
        <name>a divalent metal cation</name>
        <dbReference type="ChEBI" id="CHEBI:60240"/>
        <label>2</label>
        <note>catalytic</note>
    </ligand>
</feature>
<comment type="similarity">
    <text evidence="6">Belongs to the peptidase M24A family. Methionine aminopeptidase type 1 subfamily.</text>
</comment>
<dbReference type="Gene3D" id="3.90.230.10">
    <property type="entry name" value="Creatinase/methionine aminopeptidase superfamily"/>
    <property type="match status" value="1"/>
</dbReference>
<keyword evidence="3 6" id="KW-0645">Protease</keyword>
<organism evidence="11 13">
    <name type="scientific">Serratia plymuthica</name>
    <dbReference type="NCBI Taxonomy" id="82996"/>
    <lineage>
        <taxon>Bacteria</taxon>
        <taxon>Pseudomonadati</taxon>
        <taxon>Pseudomonadota</taxon>
        <taxon>Gammaproteobacteria</taxon>
        <taxon>Enterobacterales</taxon>
        <taxon>Yersiniaceae</taxon>
        <taxon>Serratia</taxon>
    </lineage>
</organism>
<feature type="binding site" evidence="6">
    <location>
        <position position="179"/>
    </location>
    <ligand>
        <name>substrate</name>
    </ligand>
</feature>
<feature type="binding site" evidence="6">
    <location>
        <position position="205"/>
    </location>
    <ligand>
        <name>a divalent metal cation</name>
        <dbReference type="ChEBI" id="CHEBI:60240"/>
        <label>2</label>
        <note>catalytic</note>
    </ligand>
</feature>
<dbReference type="EC" id="3.4.11.18" evidence="6 7"/>
<dbReference type="HAMAP" id="MF_01974">
    <property type="entry name" value="MetAP_1"/>
    <property type="match status" value="1"/>
</dbReference>
<dbReference type="RefSeq" id="WP_004942002.1">
    <property type="nucleotide sequence ID" value="NZ_CAMITG010000003.1"/>
</dbReference>
<comment type="subunit">
    <text evidence="6">Monomer.</text>
</comment>
<dbReference type="InterPro" id="IPR001714">
    <property type="entry name" value="Pept_M24_MAP"/>
</dbReference>
<dbReference type="STRING" id="82996.ADP72_04000"/>
<dbReference type="EMBL" id="PESE01000002">
    <property type="protein sequence ID" value="PYD39584.1"/>
    <property type="molecule type" value="Genomic_DNA"/>
</dbReference>
<dbReference type="SUPFAM" id="SSF55920">
    <property type="entry name" value="Creatinase/aminopeptidase"/>
    <property type="match status" value="1"/>
</dbReference>
<evidence type="ECO:0000256" key="1">
    <source>
        <dbReference type="ARBA" id="ARBA00002521"/>
    </source>
</evidence>
<feature type="binding site" evidence="6">
    <location>
        <position position="98"/>
    </location>
    <ligand>
        <name>a divalent metal cation</name>
        <dbReference type="ChEBI" id="CHEBI:60240"/>
        <label>1</label>
    </ligand>
</feature>
<keyword evidence="4 6" id="KW-0479">Metal-binding</keyword>
<evidence type="ECO:0000313" key="10">
    <source>
        <dbReference type="EMBL" id="QPS21855.1"/>
    </source>
</evidence>
<evidence type="ECO:0000313" key="11">
    <source>
        <dbReference type="EMBL" id="SQI34538.1"/>
    </source>
</evidence>
<feature type="binding site" evidence="6">
    <location>
        <position position="80"/>
    </location>
    <ligand>
        <name>substrate</name>
    </ligand>
</feature>
<reference evidence="11 13" key="2">
    <citation type="submission" date="2018-06" db="EMBL/GenBank/DDBJ databases">
        <authorList>
            <consortium name="Pathogen Informatics"/>
            <person name="Doyle S."/>
        </authorList>
    </citation>
    <scope>NUCLEOTIDE SEQUENCE [LARGE SCALE GENOMIC DNA]</scope>
    <source>
        <strain evidence="11 13">NCTC12961</strain>
    </source>
</reference>
<dbReference type="GO" id="GO:0046872">
    <property type="term" value="F:metal ion binding"/>
    <property type="evidence" value="ECO:0007669"/>
    <property type="project" value="UniProtKB-UniRule"/>
</dbReference>
<feature type="binding site" evidence="6">
    <location>
        <position position="236"/>
    </location>
    <ligand>
        <name>a divalent metal cation</name>
        <dbReference type="ChEBI" id="CHEBI:60240"/>
        <label>1</label>
    </ligand>
</feature>
<feature type="domain" description="Peptidase M24" evidence="8">
    <location>
        <begin position="14"/>
        <end position="243"/>
    </location>
</feature>
<reference evidence="10 14" key="3">
    <citation type="submission" date="2020-12" db="EMBL/GenBank/DDBJ databases">
        <title>FDA dAtabase for Regulatory Grade micrObial Sequences (FDA-ARGOS): Supporting development and validation of Infectious Disease Dx tests.</title>
        <authorList>
            <person name="Sproer C."/>
            <person name="Gronow S."/>
            <person name="Severitt S."/>
            <person name="Schroder I."/>
            <person name="Tallon L."/>
            <person name="Sadzewicz L."/>
            <person name="Zhao X."/>
            <person name="Boylan J."/>
            <person name="Ott S."/>
            <person name="Bowen H."/>
            <person name="Vavikolanu K."/>
            <person name="Mehta A."/>
            <person name="Aluvathingal J."/>
            <person name="Nadendla S."/>
            <person name="Lowell S."/>
            <person name="Myers T."/>
            <person name="Yan Y."/>
            <person name="Sichtig H."/>
        </authorList>
    </citation>
    <scope>NUCLEOTIDE SEQUENCE [LARGE SCALE GENOMIC DNA]</scope>
    <source>
        <strain evidence="10 14">FDAARGOS_907</strain>
    </source>
</reference>
<dbReference type="GO" id="GO:0004239">
    <property type="term" value="F:initiator methionyl aminopeptidase activity"/>
    <property type="evidence" value="ECO:0007669"/>
    <property type="project" value="UniProtKB-UniRule"/>
</dbReference>
<dbReference type="PANTHER" id="PTHR43330">
    <property type="entry name" value="METHIONINE AMINOPEPTIDASE"/>
    <property type="match status" value="1"/>
</dbReference>